<feature type="chain" id="PRO_5045672554" description="Peptidase inhibitor family I36" evidence="1">
    <location>
        <begin position="20"/>
        <end position="126"/>
    </location>
</feature>
<dbReference type="Proteomes" id="UP001144280">
    <property type="component" value="Unassembled WGS sequence"/>
</dbReference>
<comment type="caution">
    <text evidence="2">The sequence shown here is derived from an EMBL/GenBank/DDBJ whole genome shotgun (WGS) entry which is preliminary data.</text>
</comment>
<accession>A0ABQ5QYB3</accession>
<name>A0ABQ5QYB3_9ACTN</name>
<dbReference type="EMBL" id="BSDI01000018">
    <property type="protein sequence ID" value="GLH98684.1"/>
    <property type="molecule type" value="Genomic_DNA"/>
</dbReference>
<keyword evidence="3" id="KW-1185">Reference proteome</keyword>
<evidence type="ECO:0008006" key="4">
    <source>
        <dbReference type="Google" id="ProtNLM"/>
    </source>
</evidence>
<reference evidence="2" key="1">
    <citation type="submission" date="2022-12" db="EMBL/GenBank/DDBJ databases">
        <title>New Phytohabitans aurantiacus sp. RD004123 nov., an actinomycete isolated from soil.</title>
        <authorList>
            <person name="Triningsih D.W."/>
            <person name="Harunari E."/>
            <person name="Igarashi Y."/>
        </authorList>
    </citation>
    <scope>NUCLEOTIDE SEQUENCE</scope>
    <source>
        <strain evidence="2">RD004123</strain>
    </source>
</reference>
<gene>
    <name evidence="2" type="ORF">Pa4123_39590</name>
</gene>
<evidence type="ECO:0000313" key="2">
    <source>
        <dbReference type="EMBL" id="GLH98684.1"/>
    </source>
</evidence>
<protein>
    <recommendedName>
        <fullName evidence="4">Peptidase inhibitor family I36</fullName>
    </recommendedName>
</protein>
<keyword evidence="1" id="KW-0732">Signal</keyword>
<sequence>MAVAVMVAALLVTAAPARADDCPYPCWWTDTKADAPYKTAAGSAFFDSYGEHLYAFDNDADSAGVRVHFSVNYGGWQERTNSKGNKSQAEWNLEYGENLSFRFFVCISNNGTNIAGTCGPLIYAHT</sequence>
<evidence type="ECO:0000313" key="3">
    <source>
        <dbReference type="Proteomes" id="UP001144280"/>
    </source>
</evidence>
<organism evidence="2 3">
    <name type="scientific">Phytohabitans aurantiacus</name>
    <dbReference type="NCBI Taxonomy" id="3016789"/>
    <lineage>
        <taxon>Bacteria</taxon>
        <taxon>Bacillati</taxon>
        <taxon>Actinomycetota</taxon>
        <taxon>Actinomycetes</taxon>
        <taxon>Micromonosporales</taxon>
        <taxon>Micromonosporaceae</taxon>
    </lineage>
</organism>
<proteinExistence type="predicted"/>
<evidence type="ECO:0000256" key="1">
    <source>
        <dbReference type="SAM" id="SignalP"/>
    </source>
</evidence>
<feature type="signal peptide" evidence="1">
    <location>
        <begin position="1"/>
        <end position="19"/>
    </location>
</feature>